<keyword evidence="5 13" id="KW-0812">Transmembrane</keyword>
<dbReference type="InterPro" id="IPR028987">
    <property type="entry name" value="ATP_synth_B-like_membr_sf"/>
</dbReference>
<dbReference type="PANTHER" id="PTHR33445">
    <property type="entry name" value="ATP SYNTHASE SUBUNIT B', CHLOROPLASTIC"/>
    <property type="match status" value="1"/>
</dbReference>
<gene>
    <name evidence="13 16" type="primary">atpF</name>
    <name evidence="16" type="ORF">CLLU_08570</name>
</gene>
<evidence type="ECO:0000256" key="3">
    <source>
        <dbReference type="ARBA" id="ARBA00022475"/>
    </source>
</evidence>
<dbReference type="OrthoDB" id="9795863at2"/>
<comment type="caution">
    <text evidence="16">The sequence shown here is derived from an EMBL/GenBank/DDBJ whole genome shotgun (WGS) entry which is preliminary data.</text>
</comment>
<organism evidence="16 17">
    <name type="scientific">Clostridium luticellarii</name>
    <dbReference type="NCBI Taxonomy" id="1691940"/>
    <lineage>
        <taxon>Bacteria</taxon>
        <taxon>Bacillati</taxon>
        <taxon>Bacillota</taxon>
        <taxon>Clostridia</taxon>
        <taxon>Eubacteriales</taxon>
        <taxon>Clostridiaceae</taxon>
        <taxon>Clostridium</taxon>
    </lineage>
</organism>
<keyword evidence="15" id="KW-0175">Coiled coil</keyword>
<dbReference type="GO" id="GO:0005886">
    <property type="term" value="C:plasma membrane"/>
    <property type="evidence" value="ECO:0007669"/>
    <property type="project" value="UniProtKB-SubCell"/>
</dbReference>
<keyword evidence="3 13" id="KW-1003">Cell membrane</keyword>
<keyword evidence="2 13" id="KW-0813">Transport</keyword>
<evidence type="ECO:0000256" key="14">
    <source>
        <dbReference type="RuleBase" id="RU003848"/>
    </source>
</evidence>
<evidence type="ECO:0000256" key="8">
    <source>
        <dbReference type="ARBA" id="ARBA00023065"/>
    </source>
</evidence>
<comment type="function">
    <text evidence="13">Component of the F(0) channel, it forms part of the peripheral stalk, linking F(1) to F(0).</text>
</comment>
<protein>
    <recommendedName>
        <fullName evidence="13">ATP synthase subunit b</fullName>
    </recommendedName>
    <alternativeName>
        <fullName evidence="13">ATP synthase F(0) sector subunit b</fullName>
    </alternativeName>
    <alternativeName>
        <fullName evidence="13">ATPase subunit I</fullName>
    </alternativeName>
    <alternativeName>
        <fullName evidence="13">F-type ATPase subunit b</fullName>
        <shortName evidence="13">F-ATPase subunit b</shortName>
    </alternativeName>
</protein>
<evidence type="ECO:0000256" key="12">
    <source>
        <dbReference type="ARBA" id="ARBA00037847"/>
    </source>
</evidence>
<comment type="function">
    <text evidence="11 13">F(1)F(0) ATP synthase produces ATP from ADP in the presence of a proton or sodium gradient. F-type ATPases consist of two structural domains, F(1) containing the extramembraneous catalytic core and F(0) containing the membrane proton channel, linked together by a central stalk and a peripheral stalk. During catalysis, ATP synthesis in the catalytic domain of F(1) is coupled via a rotary mechanism of the central stalk subunits to proton translocation.</text>
</comment>
<evidence type="ECO:0000313" key="17">
    <source>
        <dbReference type="Proteomes" id="UP000237798"/>
    </source>
</evidence>
<dbReference type="NCBIfam" id="TIGR01144">
    <property type="entry name" value="ATP_synt_b"/>
    <property type="match status" value="1"/>
</dbReference>
<keyword evidence="8 13" id="KW-0406">Ion transport</keyword>
<dbReference type="InterPro" id="IPR005864">
    <property type="entry name" value="ATP_synth_F0_bsu_bac"/>
</dbReference>
<dbReference type="SUPFAM" id="SSF81573">
    <property type="entry name" value="F1F0 ATP synthase subunit B, membrane domain"/>
    <property type="match status" value="1"/>
</dbReference>
<dbReference type="GO" id="GO:0012505">
    <property type="term" value="C:endomembrane system"/>
    <property type="evidence" value="ECO:0007669"/>
    <property type="project" value="UniProtKB-SubCell"/>
</dbReference>
<evidence type="ECO:0000256" key="4">
    <source>
        <dbReference type="ARBA" id="ARBA00022547"/>
    </source>
</evidence>
<dbReference type="AlphaFoldDB" id="A0A2T0BQU0"/>
<keyword evidence="7 13" id="KW-1133">Transmembrane helix</keyword>
<evidence type="ECO:0000256" key="6">
    <source>
        <dbReference type="ARBA" id="ARBA00022781"/>
    </source>
</evidence>
<comment type="subunit">
    <text evidence="13">F-type ATPases have 2 components, F(1) - the catalytic core - and F(0) - the membrane proton channel. F(1) has five subunits: alpha(3), beta(3), gamma(1), delta(1), epsilon(1). F(0) has three main subunits: a(1), b(2) and c(10-14). The alpha and beta chains form an alternating ring which encloses part of the gamma chain. F(1) is attached to F(0) by a central stalk formed by the gamma and epsilon chains, while a peripheral stalk is formed by the delta and b chains.</text>
</comment>
<dbReference type="Proteomes" id="UP000237798">
    <property type="component" value="Unassembled WGS sequence"/>
</dbReference>
<dbReference type="NCBIfam" id="NF009992">
    <property type="entry name" value="PRK13461.1"/>
    <property type="match status" value="1"/>
</dbReference>
<accession>A0A2T0BQU0</accession>
<keyword evidence="9 13" id="KW-0472">Membrane</keyword>
<evidence type="ECO:0000256" key="15">
    <source>
        <dbReference type="SAM" id="Coils"/>
    </source>
</evidence>
<keyword evidence="17" id="KW-1185">Reference proteome</keyword>
<evidence type="ECO:0000256" key="1">
    <source>
        <dbReference type="ARBA" id="ARBA00005513"/>
    </source>
</evidence>
<feature type="coiled-coil region" evidence="15">
    <location>
        <begin position="96"/>
        <end position="127"/>
    </location>
</feature>
<dbReference type="InterPro" id="IPR002146">
    <property type="entry name" value="ATP_synth_b/b'su_bac/chlpt"/>
</dbReference>
<dbReference type="GO" id="GO:0045259">
    <property type="term" value="C:proton-transporting ATP synthase complex"/>
    <property type="evidence" value="ECO:0007669"/>
    <property type="project" value="UniProtKB-KW"/>
</dbReference>
<evidence type="ECO:0000256" key="5">
    <source>
        <dbReference type="ARBA" id="ARBA00022692"/>
    </source>
</evidence>
<dbReference type="Pfam" id="PF00430">
    <property type="entry name" value="ATP-synt_B"/>
    <property type="match status" value="1"/>
</dbReference>
<evidence type="ECO:0000256" key="10">
    <source>
        <dbReference type="ARBA" id="ARBA00023310"/>
    </source>
</evidence>
<dbReference type="CDD" id="cd06503">
    <property type="entry name" value="ATP-synt_Fo_b"/>
    <property type="match status" value="1"/>
</dbReference>
<evidence type="ECO:0000256" key="9">
    <source>
        <dbReference type="ARBA" id="ARBA00023136"/>
    </source>
</evidence>
<reference evidence="16 17" key="1">
    <citation type="submission" date="2018-03" db="EMBL/GenBank/DDBJ databases">
        <title>Genome sequence of Clostridium luticellarii DSM 29923.</title>
        <authorList>
            <person name="Poehlein A."/>
            <person name="Daniel R."/>
        </authorList>
    </citation>
    <scope>NUCLEOTIDE SEQUENCE [LARGE SCALE GENOMIC DNA]</scope>
    <source>
        <strain evidence="16 17">DSM 29923</strain>
    </source>
</reference>
<keyword evidence="6 13" id="KW-0375">Hydrogen ion transport</keyword>
<dbReference type="HAMAP" id="MF_01398">
    <property type="entry name" value="ATP_synth_b_bprime"/>
    <property type="match status" value="1"/>
</dbReference>
<comment type="similarity">
    <text evidence="1 13 14">Belongs to the ATPase B chain family.</text>
</comment>
<dbReference type="PANTHER" id="PTHR33445:SF1">
    <property type="entry name" value="ATP SYNTHASE SUBUNIT B"/>
    <property type="match status" value="1"/>
</dbReference>
<proteinExistence type="inferred from homology"/>
<evidence type="ECO:0000256" key="2">
    <source>
        <dbReference type="ARBA" id="ARBA00022448"/>
    </source>
</evidence>
<evidence type="ECO:0000256" key="13">
    <source>
        <dbReference type="HAMAP-Rule" id="MF_01398"/>
    </source>
</evidence>
<feature type="transmembrane region" description="Helical" evidence="13">
    <location>
        <begin position="6"/>
        <end position="22"/>
    </location>
</feature>
<comment type="subcellular location">
    <subcellularLocation>
        <location evidence="13">Cell membrane</location>
        <topology evidence="13">Single-pass membrane protein</topology>
    </subcellularLocation>
    <subcellularLocation>
        <location evidence="12">Endomembrane system</location>
        <topology evidence="12">Single-pass membrane protein</topology>
    </subcellularLocation>
</comment>
<dbReference type="GO" id="GO:0046933">
    <property type="term" value="F:proton-transporting ATP synthase activity, rotational mechanism"/>
    <property type="evidence" value="ECO:0007669"/>
    <property type="project" value="UniProtKB-UniRule"/>
</dbReference>
<sequence length="159" mass="18234">MEINLTTVIITIINFIVLYLILKHFFFAPVNSTITTRQEEINSKIRNANENEKKSQQLVAQHDELLRNSKKQGRNIVEDYKNKAERVSEDILGDAHKEAQLILDRAKVEAERQKEKVQADIKNQVVDLAMLVSAKALEGSIDEKQHRKLIEDFIAKVGI</sequence>
<evidence type="ECO:0000313" key="16">
    <source>
        <dbReference type="EMBL" id="PRR86202.1"/>
    </source>
</evidence>
<name>A0A2T0BQU0_9CLOT</name>
<keyword evidence="10 13" id="KW-0066">ATP synthesis</keyword>
<evidence type="ECO:0000256" key="11">
    <source>
        <dbReference type="ARBA" id="ARBA00025198"/>
    </source>
</evidence>
<evidence type="ECO:0000256" key="7">
    <source>
        <dbReference type="ARBA" id="ARBA00022989"/>
    </source>
</evidence>
<dbReference type="RefSeq" id="WP_106008345.1">
    <property type="nucleotide sequence ID" value="NZ_JALCPJ010000019.1"/>
</dbReference>
<keyword evidence="4 13" id="KW-0138">CF(0)</keyword>
<dbReference type="EMBL" id="PVXP01000007">
    <property type="protein sequence ID" value="PRR86202.1"/>
    <property type="molecule type" value="Genomic_DNA"/>
</dbReference>
<dbReference type="GO" id="GO:0046961">
    <property type="term" value="F:proton-transporting ATPase activity, rotational mechanism"/>
    <property type="evidence" value="ECO:0007669"/>
    <property type="project" value="TreeGrafter"/>
</dbReference>
<dbReference type="InterPro" id="IPR050059">
    <property type="entry name" value="ATP_synthase_B_chain"/>
</dbReference>